<gene>
    <name evidence="5" type="ORF">LHA26_12025</name>
</gene>
<name>A0ABY4X597_9SPHN</name>
<dbReference type="InterPro" id="IPR006115">
    <property type="entry name" value="6PGDH_NADP-bd"/>
</dbReference>
<dbReference type="InterPro" id="IPR013328">
    <property type="entry name" value="6PGD_dom2"/>
</dbReference>
<dbReference type="PANTHER" id="PTHR43060">
    <property type="entry name" value="3-HYDROXYISOBUTYRATE DEHYDROGENASE-LIKE 1, MITOCHONDRIAL-RELATED"/>
    <property type="match status" value="1"/>
</dbReference>
<proteinExistence type="predicted"/>
<dbReference type="InterPro" id="IPR036291">
    <property type="entry name" value="NAD(P)-bd_dom_sf"/>
</dbReference>
<dbReference type="Gene3D" id="1.10.1040.10">
    <property type="entry name" value="N-(1-d-carboxylethyl)-l-norvaline Dehydrogenase, domain 2"/>
    <property type="match status" value="1"/>
</dbReference>
<evidence type="ECO:0000256" key="1">
    <source>
        <dbReference type="ARBA" id="ARBA00023002"/>
    </source>
</evidence>
<dbReference type="PIRSF" id="PIRSF000103">
    <property type="entry name" value="HIBADH"/>
    <property type="match status" value="1"/>
</dbReference>
<dbReference type="Pfam" id="PF14833">
    <property type="entry name" value="NAD_binding_11"/>
    <property type="match status" value="1"/>
</dbReference>
<dbReference type="InterPro" id="IPR015815">
    <property type="entry name" value="HIBADH-related"/>
</dbReference>
<dbReference type="PANTHER" id="PTHR43060:SF15">
    <property type="entry name" value="3-HYDROXYISOBUTYRATE DEHYDROGENASE-LIKE 1, MITOCHONDRIAL-RELATED"/>
    <property type="match status" value="1"/>
</dbReference>
<feature type="domain" description="6-phosphogluconate dehydrogenase NADP-binding" evidence="3">
    <location>
        <begin position="3"/>
        <end position="163"/>
    </location>
</feature>
<dbReference type="SUPFAM" id="SSF51735">
    <property type="entry name" value="NAD(P)-binding Rossmann-fold domains"/>
    <property type="match status" value="1"/>
</dbReference>
<dbReference type="SUPFAM" id="SSF48179">
    <property type="entry name" value="6-phosphogluconate dehydrogenase C-terminal domain-like"/>
    <property type="match status" value="1"/>
</dbReference>
<dbReference type="InterPro" id="IPR029154">
    <property type="entry name" value="HIBADH-like_NADP-bd"/>
</dbReference>
<dbReference type="Pfam" id="PF03446">
    <property type="entry name" value="NAD_binding_2"/>
    <property type="match status" value="1"/>
</dbReference>
<dbReference type="EMBL" id="CP084930">
    <property type="protein sequence ID" value="USI72031.1"/>
    <property type="molecule type" value="Genomic_DNA"/>
</dbReference>
<feature type="domain" description="3-hydroxyisobutyrate dehydrogenase-like NAD-binding" evidence="4">
    <location>
        <begin position="166"/>
        <end position="285"/>
    </location>
</feature>
<keyword evidence="1" id="KW-0560">Oxidoreductase</keyword>
<dbReference type="InterPro" id="IPR008927">
    <property type="entry name" value="6-PGluconate_DH-like_C_sf"/>
</dbReference>
<accession>A0ABY4X597</accession>
<keyword evidence="6" id="KW-1185">Reference proteome</keyword>
<keyword evidence="2" id="KW-0520">NAD</keyword>
<evidence type="ECO:0000259" key="3">
    <source>
        <dbReference type="Pfam" id="PF03446"/>
    </source>
</evidence>
<evidence type="ECO:0000313" key="5">
    <source>
        <dbReference type="EMBL" id="USI72031.1"/>
    </source>
</evidence>
<protein>
    <submittedName>
        <fullName evidence="5">NAD(P)-dependent oxidoreductase</fullName>
    </submittedName>
</protein>
<sequence length="293" mass="30394">MAKLAFIGLGALGAPIARHLAAAGHDLRLYTRTRAKAEAWIAAYGGAIADSPADAAHDRDAVFTCVGTDDDLAEVTLGRAGVFRTLRAGALFVDHTTVSARIARQLAVEGRDLGLLVLDAPVTGGESGARAGALSVMCGGTARAFAAAQPLIAHYARRIVHIGAAGAGQTAKMANQIAIAGIVQSLAEAVRFAEAAGLDLARVYEAIEDGAGSSWQMRHYWRTMAEGAFDHGLAVDWMRKDLGLAIDEARGNGAALPVAALVDQFFAEVQRMGGGRQDTSALVRRLPGGKAGQ</sequence>
<evidence type="ECO:0000256" key="2">
    <source>
        <dbReference type="ARBA" id="ARBA00023027"/>
    </source>
</evidence>
<dbReference type="Gene3D" id="3.40.50.720">
    <property type="entry name" value="NAD(P)-binding Rossmann-like Domain"/>
    <property type="match status" value="1"/>
</dbReference>
<reference evidence="5" key="1">
    <citation type="journal article" date="2022" name="Toxins">
        <title>Genomic Analysis of Sphingopyxis sp. USTB-05 for Biodegrading Cyanobacterial Hepatotoxins.</title>
        <authorList>
            <person name="Liu C."/>
            <person name="Xu Q."/>
            <person name="Zhao Z."/>
            <person name="Zhang H."/>
            <person name="Liu X."/>
            <person name="Yin C."/>
            <person name="Liu Y."/>
            <person name="Yan H."/>
        </authorList>
    </citation>
    <scope>NUCLEOTIDE SEQUENCE</scope>
    <source>
        <strain evidence="5">NBD5</strain>
    </source>
</reference>
<evidence type="ECO:0000259" key="4">
    <source>
        <dbReference type="Pfam" id="PF14833"/>
    </source>
</evidence>
<dbReference type="RefSeq" id="WP_252165840.1">
    <property type="nucleotide sequence ID" value="NZ_CP084930.1"/>
</dbReference>
<evidence type="ECO:0000313" key="6">
    <source>
        <dbReference type="Proteomes" id="UP001056937"/>
    </source>
</evidence>
<dbReference type="Proteomes" id="UP001056937">
    <property type="component" value="Chromosome 1"/>
</dbReference>
<organism evidence="5 6">
    <name type="scientific">Sphingomonas morindae</name>
    <dbReference type="NCBI Taxonomy" id="1541170"/>
    <lineage>
        <taxon>Bacteria</taxon>
        <taxon>Pseudomonadati</taxon>
        <taxon>Pseudomonadota</taxon>
        <taxon>Alphaproteobacteria</taxon>
        <taxon>Sphingomonadales</taxon>
        <taxon>Sphingomonadaceae</taxon>
        <taxon>Sphingomonas</taxon>
    </lineage>
</organism>